<evidence type="ECO:0000256" key="7">
    <source>
        <dbReference type="ARBA" id="ARBA00022763"/>
    </source>
</evidence>
<dbReference type="Proteomes" id="UP000245533">
    <property type="component" value="Unassembled WGS sequence"/>
</dbReference>
<evidence type="ECO:0000256" key="8">
    <source>
        <dbReference type="ARBA" id="ARBA00022833"/>
    </source>
</evidence>
<keyword evidence="7 14" id="KW-0227">DNA damage</keyword>
<dbReference type="EMBL" id="QGGB01000006">
    <property type="protein sequence ID" value="PWN06487.1"/>
    <property type="molecule type" value="Genomic_DNA"/>
</dbReference>
<dbReference type="InterPro" id="IPR001357">
    <property type="entry name" value="BRCT_dom"/>
</dbReference>
<feature type="binding site" evidence="14">
    <location>
        <position position="431"/>
    </location>
    <ligand>
        <name>Zn(2+)</name>
        <dbReference type="ChEBI" id="CHEBI:29105"/>
    </ligand>
</feature>
<dbReference type="OrthoDB" id="9759736at2"/>
<dbReference type="SMART" id="SM00292">
    <property type="entry name" value="BRCT"/>
    <property type="match status" value="1"/>
</dbReference>
<dbReference type="PIRSF" id="PIRSF001604">
    <property type="entry name" value="LigA"/>
    <property type="match status" value="1"/>
</dbReference>
<feature type="binding site" evidence="14">
    <location>
        <position position="196"/>
    </location>
    <ligand>
        <name>NAD(+)</name>
        <dbReference type="ChEBI" id="CHEBI:57540"/>
    </ligand>
</feature>
<dbReference type="FunFam" id="3.30.470.30:FF:000001">
    <property type="entry name" value="DNA ligase"/>
    <property type="match status" value="1"/>
</dbReference>
<evidence type="ECO:0000256" key="5">
    <source>
        <dbReference type="ARBA" id="ARBA00022705"/>
    </source>
</evidence>
<dbReference type="InterPro" id="IPR012340">
    <property type="entry name" value="NA-bd_OB-fold"/>
</dbReference>
<dbReference type="GO" id="GO:0006281">
    <property type="term" value="P:DNA repair"/>
    <property type="evidence" value="ECO:0007669"/>
    <property type="project" value="UniProtKB-KW"/>
</dbReference>
<dbReference type="SUPFAM" id="SSF47781">
    <property type="entry name" value="RuvA domain 2-like"/>
    <property type="match status" value="1"/>
</dbReference>
<dbReference type="GO" id="GO:0046872">
    <property type="term" value="F:metal ion binding"/>
    <property type="evidence" value="ECO:0007669"/>
    <property type="project" value="UniProtKB-KW"/>
</dbReference>
<dbReference type="Gene3D" id="3.30.470.30">
    <property type="entry name" value="DNA ligase/mRNA capping enzyme"/>
    <property type="match status" value="1"/>
</dbReference>
<evidence type="ECO:0000313" key="19">
    <source>
        <dbReference type="Proteomes" id="UP000245533"/>
    </source>
</evidence>
<feature type="region of interest" description="Disordered" evidence="16">
    <location>
        <begin position="209"/>
        <end position="229"/>
    </location>
</feature>
<evidence type="ECO:0000256" key="1">
    <source>
        <dbReference type="ARBA" id="ARBA00004067"/>
    </source>
</evidence>
<dbReference type="InterPro" id="IPR013840">
    <property type="entry name" value="DNAligase_N"/>
</dbReference>
<evidence type="ECO:0000256" key="11">
    <source>
        <dbReference type="ARBA" id="ARBA00023204"/>
    </source>
</evidence>
<dbReference type="PROSITE" id="PS50172">
    <property type="entry name" value="BRCT"/>
    <property type="match status" value="1"/>
</dbReference>
<feature type="compositionally biased region" description="Basic and acidic residues" evidence="16">
    <location>
        <begin position="86"/>
        <end position="95"/>
    </location>
</feature>
<dbReference type="Pfam" id="PF01653">
    <property type="entry name" value="DNA_ligase_aden"/>
    <property type="match status" value="1"/>
</dbReference>
<dbReference type="GO" id="GO:0006260">
    <property type="term" value="P:DNA replication"/>
    <property type="evidence" value="ECO:0007669"/>
    <property type="project" value="UniProtKB-KW"/>
</dbReference>
<dbReference type="RefSeq" id="WP_109646601.1">
    <property type="nucleotide sequence ID" value="NZ_QGGB01000006.1"/>
</dbReference>
<dbReference type="HAMAP" id="MF_01588">
    <property type="entry name" value="DNA_ligase_A"/>
    <property type="match status" value="1"/>
</dbReference>
<dbReference type="InterPro" id="IPR013839">
    <property type="entry name" value="DNAligase_adenylation"/>
</dbReference>
<evidence type="ECO:0000256" key="4">
    <source>
        <dbReference type="ARBA" id="ARBA00022598"/>
    </source>
</evidence>
<dbReference type="Gene3D" id="2.40.50.140">
    <property type="entry name" value="Nucleic acid-binding proteins"/>
    <property type="match status" value="1"/>
</dbReference>
<keyword evidence="4 14" id="KW-0436">Ligase</keyword>
<dbReference type="Pfam" id="PF12826">
    <property type="entry name" value="HHH_2"/>
    <property type="match status" value="1"/>
</dbReference>
<dbReference type="Gene3D" id="1.10.287.610">
    <property type="entry name" value="Helix hairpin bin"/>
    <property type="match status" value="1"/>
</dbReference>
<dbReference type="InterPro" id="IPR001679">
    <property type="entry name" value="DNA_ligase"/>
</dbReference>
<dbReference type="AlphaFoldDB" id="A0A316TPF6"/>
<dbReference type="Gene3D" id="1.10.150.20">
    <property type="entry name" value="5' to 3' exonuclease, C-terminal subdomain"/>
    <property type="match status" value="2"/>
</dbReference>
<reference evidence="18 19" key="1">
    <citation type="submission" date="2018-05" db="EMBL/GenBank/DDBJ databases">
        <title>Rhodohalobacter halophilus gen. nov., sp. nov., a moderately halophilic member of the family Balneolaceae.</title>
        <authorList>
            <person name="Liu Z.-W."/>
        </authorList>
    </citation>
    <scope>NUCLEOTIDE SEQUENCE [LARGE SCALE GENOMIC DNA]</scope>
    <source>
        <strain evidence="18 19">8A47</strain>
    </source>
</reference>
<keyword evidence="15" id="KW-0175">Coiled coil</keyword>
<feature type="binding site" evidence="14">
    <location>
        <begin position="102"/>
        <end position="103"/>
    </location>
    <ligand>
        <name>NAD(+)</name>
        <dbReference type="ChEBI" id="CHEBI:57540"/>
    </ligand>
</feature>
<dbReference type="NCBIfam" id="TIGR00575">
    <property type="entry name" value="dnlj"/>
    <property type="match status" value="1"/>
</dbReference>
<evidence type="ECO:0000256" key="14">
    <source>
        <dbReference type="HAMAP-Rule" id="MF_01588"/>
    </source>
</evidence>
<dbReference type="SUPFAM" id="SSF52113">
    <property type="entry name" value="BRCT domain"/>
    <property type="match status" value="1"/>
</dbReference>
<dbReference type="EC" id="6.5.1.2" evidence="2 14"/>
<sequence>MGKENKDVDLTPDVNIEGISSADEADQSIQKLREAIRYHNYRYYVKDDPVISDSEYDTLMEQLEKLEEEYPDLKTDDSPTRQVGGEPKDELGLVDHPEPMLSLKSVKESEEVKKFDDTCRSELDKDSQVYTCEPKYDGLAVELIYEGGKLTTGSTRGDGQTGEDVTGNIKTISEVPLRLMEEPDREVPDNLVVRGEVFISKKDFADMNRRRREEDKKPFANPRNAAAGSLRQLDPNVTAERPLRFYAYQIAGAEDHGFESQREVLQALPGWGLKVNGELNKTFGTIDEVIDYYGELEERREDLEYEIDGMVCKVDDIDGQAALGERSRNPRWAIAWKFPPKRESSVVEKIEVQVGRTGKLTPVAHLEPVNIGGVEVSRASLHNQHEIDEKDIRIGDKVIVERAGDVIPQVVKPIKESRDGSEKEFTMPDRCPVCGSDVVMSGDKKQTHCPNIDCKAQVQRRIEHFVSKDAMDIEGLGGKRIKQLMDQGLIEKTADLYSLKKEKLAELDDYAEKSARNLMDEIEKSKSVKLDAFLYALGIPHVGNHMARVLCEHFDTLDDLKEADESRLREIDEIGPEVSKAVTTFFGEKKNLETIDDILSAGVQPENPYGGKQKQVLDGLKFVFTGELENWTRDEVKEMVERLGGRAVSSVSGETDYVVKGPGAGSKLDDAGEMDVPVIDEDEFRDLIDKKRESG</sequence>
<dbReference type="InterPro" id="IPR036420">
    <property type="entry name" value="BRCT_dom_sf"/>
</dbReference>
<dbReference type="Pfam" id="PF00533">
    <property type="entry name" value="BRCT"/>
    <property type="match status" value="1"/>
</dbReference>
<comment type="catalytic activity">
    <reaction evidence="12 14">
        <text>NAD(+) + (deoxyribonucleotide)n-3'-hydroxyl + 5'-phospho-(deoxyribonucleotide)m = (deoxyribonucleotide)n+m + AMP + beta-nicotinamide D-nucleotide.</text>
        <dbReference type="EC" id="6.5.1.2"/>
    </reaction>
</comment>
<dbReference type="Gene3D" id="6.20.10.30">
    <property type="match status" value="1"/>
</dbReference>
<name>A0A316TPF6_9BACT</name>
<evidence type="ECO:0000256" key="15">
    <source>
        <dbReference type="SAM" id="Coils"/>
    </source>
</evidence>
<keyword evidence="5 14" id="KW-0235">DNA replication</keyword>
<keyword evidence="9 14" id="KW-0460">Magnesium</keyword>
<feature type="binding site" evidence="14">
    <location>
        <position position="337"/>
    </location>
    <ligand>
        <name>NAD(+)</name>
        <dbReference type="ChEBI" id="CHEBI:57540"/>
    </ligand>
</feature>
<evidence type="ECO:0000256" key="16">
    <source>
        <dbReference type="SAM" id="MobiDB-lite"/>
    </source>
</evidence>
<dbReference type="Gene3D" id="3.40.50.10190">
    <property type="entry name" value="BRCT domain"/>
    <property type="match status" value="1"/>
</dbReference>
<feature type="binding site" evidence="14">
    <location>
        <position position="454"/>
    </location>
    <ligand>
        <name>Zn(2+)</name>
        <dbReference type="ChEBI" id="CHEBI:29105"/>
    </ligand>
</feature>
<keyword evidence="14" id="KW-0464">Manganese</keyword>
<dbReference type="Pfam" id="PF03120">
    <property type="entry name" value="OB_DNA_ligase"/>
    <property type="match status" value="1"/>
</dbReference>
<dbReference type="CDD" id="cd17748">
    <property type="entry name" value="BRCT_DNA_ligase_like"/>
    <property type="match status" value="1"/>
</dbReference>
<organism evidence="18 19">
    <name type="scientific">Rhodohalobacter mucosus</name>
    <dbReference type="NCBI Taxonomy" id="2079485"/>
    <lineage>
        <taxon>Bacteria</taxon>
        <taxon>Pseudomonadati</taxon>
        <taxon>Balneolota</taxon>
        <taxon>Balneolia</taxon>
        <taxon>Balneolales</taxon>
        <taxon>Balneolaceae</taxon>
        <taxon>Rhodohalobacter</taxon>
    </lineage>
</organism>
<dbReference type="InterPro" id="IPR033136">
    <property type="entry name" value="DNA_ligase_CS"/>
</dbReference>
<keyword evidence="8 14" id="KW-0862">Zinc</keyword>
<keyword evidence="19" id="KW-1185">Reference proteome</keyword>
<keyword evidence="6 14" id="KW-0479">Metal-binding</keyword>
<feature type="coiled-coil region" evidence="15">
    <location>
        <begin position="286"/>
        <end position="313"/>
    </location>
</feature>
<dbReference type="Pfam" id="PF22745">
    <property type="entry name" value="Nlig-Ia"/>
    <property type="match status" value="1"/>
</dbReference>
<evidence type="ECO:0000256" key="13">
    <source>
        <dbReference type="ARBA" id="ARBA00060881"/>
    </source>
</evidence>
<dbReference type="Pfam" id="PF14520">
    <property type="entry name" value="HHH_5"/>
    <property type="match status" value="1"/>
</dbReference>
<dbReference type="GO" id="GO:0003911">
    <property type="term" value="F:DNA ligase (NAD+) activity"/>
    <property type="evidence" value="ECO:0007669"/>
    <property type="project" value="UniProtKB-UniRule"/>
</dbReference>
<protein>
    <recommendedName>
        <fullName evidence="3 14">DNA ligase</fullName>
        <ecNumber evidence="2 14">6.5.1.2</ecNumber>
    </recommendedName>
    <alternativeName>
        <fullName evidence="14">Polydeoxyribonucleotide synthase [NAD(+)]</fullName>
    </alternativeName>
</protein>
<evidence type="ECO:0000256" key="10">
    <source>
        <dbReference type="ARBA" id="ARBA00023027"/>
    </source>
</evidence>
<feature type="binding site" evidence="14">
    <location>
        <position position="434"/>
    </location>
    <ligand>
        <name>Zn(2+)</name>
        <dbReference type="ChEBI" id="CHEBI:29105"/>
    </ligand>
</feature>
<dbReference type="NCBIfam" id="NF005932">
    <property type="entry name" value="PRK07956.1"/>
    <property type="match status" value="1"/>
</dbReference>
<comment type="function">
    <text evidence="1 14">DNA ligase that catalyzes the formation of phosphodiester linkages between 5'-phosphoryl and 3'-hydroxyl groups in double-stranded DNA using NAD as a coenzyme and as the energy source for the reaction. It is essential for DNA replication and repair of damaged DNA.</text>
</comment>
<evidence type="ECO:0000256" key="6">
    <source>
        <dbReference type="ARBA" id="ARBA00022723"/>
    </source>
</evidence>
<dbReference type="InterPro" id="IPR041663">
    <property type="entry name" value="DisA/LigA_HHH"/>
</dbReference>
<feature type="domain" description="BRCT" evidence="17">
    <location>
        <begin position="612"/>
        <end position="695"/>
    </location>
</feature>
<accession>A0A316TPF6</accession>
<evidence type="ECO:0000256" key="9">
    <source>
        <dbReference type="ARBA" id="ARBA00022842"/>
    </source>
</evidence>
<dbReference type="InterPro" id="IPR004150">
    <property type="entry name" value="NAD_DNA_ligase_OB"/>
</dbReference>
<comment type="cofactor">
    <cofactor evidence="14">
        <name>Mg(2+)</name>
        <dbReference type="ChEBI" id="CHEBI:18420"/>
    </cofactor>
    <cofactor evidence="14">
        <name>Mn(2+)</name>
        <dbReference type="ChEBI" id="CHEBI:29035"/>
    </cofactor>
</comment>
<comment type="caution">
    <text evidence="18">The sequence shown here is derived from an EMBL/GenBank/DDBJ whole genome shotgun (WGS) entry which is preliminary data.</text>
</comment>
<gene>
    <name evidence="14" type="primary">ligA</name>
    <name evidence="18" type="ORF">DDZ15_08165</name>
</gene>
<evidence type="ECO:0000256" key="3">
    <source>
        <dbReference type="ARBA" id="ARBA00013308"/>
    </source>
</evidence>
<dbReference type="InterPro" id="IPR010994">
    <property type="entry name" value="RuvA_2-like"/>
</dbReference>
<feature type="binding site" evidence="14">
    <location>
        <begin position="53"/>
        <end position="57"/>
    </location>
    <ligand>
        <name>NAD(+)</name>
        <dbReference type="ChEBI" id="CHEBI:57540"/>
    </ligand>
</feature>
<dbReference type="FunFam" id="1.10.150.20:FF:000007">
    <property type="entry name" value="DNA ligase"/>
    <property type="match status" value="1"/>
</dbReference>
<dbReference type="PANTHER" id="PTHR23389">
    <property type="entry name" value="CHROMOSOME TRANSMISSION FIDELITY FACTOR 18"/>
    <property type="match status" value="1"/>
</dbReference>
<proteinExistence type="inferred from homology"/>
<dbReference type="FunFam" id="2.40.50.140:FF:000012">
    <property type="entry name" value="DNA ligase"/>
    <property type="match status" value="1"/>
</dbReference>
<dbReference type="SUPFAM" id="SSF50249">
    <property type="entry name" value="Nucleic acid-binding proteins"/>
    <property type="match status" value="1"/>
</dbReference>
<comment type="caution">
    <text evidence="14">Lacks conserved residue(s) required for the propagation of feature annotation.</text>
</comment>
<feature type="compositionally biased region" description="Basic and acidic residues" evidence="16">
    <location>
        <begin position="209"/>
        <end position="218"/>
    </location>
</feature>
<evidence type="ECO:0000256" key="2">
    <source>
        <dbReference type="ARBA" id="ARBA00012722"/>
    </source>
</evidence>
<comment type="similarity">
    <text evidence="13 14">Belongs to the NAD-dependent DNA ligase family. LigA subfamily.</text>
</comment>
<dbReference type="CDD" id="cd00114">
    <property type="entry name" value="LIGANc"/>
    <property type="match status" value="1"/>
</dbReference>
<feature type="active site" description="N6-AMP-lysine intermediate" evidence="14">
    <location>
        <position position="135"/>
    </location>
</feature>
<evidence type="ECO:0000313" key="18">
    <source>
        <dbReference type="EMBL" id="PWN06487.1"/>
    </source>
</evidence>
<dbReference type="SUPFAM" id="SSF56091">
    <property type="entry name" value="DNA ligase/mRNA capping enzyme, catalytic domain"/>
    <property type="match status" value="1"/>
</dbReference>
<feature type="binding site" evidence="14">
    <location>
        <position position="133"/>
    </location>
    <ligand>
        <name>NAD(+)</name>
        <dbReference type="ChEBI" id="CHEBI:57540"/>
    </ligand>
</feature>
<feature type="binding site" evidence="14">
    <location>
        <position position="313"/>
    </location>
    <ligand>
        <name>NAD(+)</name>
        <dbReference type="ChEBI" id="CHEBI:57540"/>
    </ligand>
</feature>
<dbReference type="FunFam" id="1.10.287.610:FF:000002">
    <property type="entry name" value="DNA ligase"/>
    <property type="match status" value="1"/>
</dbReference>
<keyword evidence="10 14" id="KW-0520">NAD</keyword>
<keyword evidence="11 14" id="KW-0234">DNA repair</keyword>
<feature type="region of interest" description="Disordered" evidence="16">
    <location>
        <begin position="69"/>
        <end position="95"/>
    </location>
</feature>
<dbReference type="PROSITE" id="PS01056">
    <property type="entry name" value="DNA_LIGASE_N2"/>
    <property type="match status" value="1"/>
</dbReference>
<evidence type="ECO:0000259" key="17">
    <source>
        <dbReference type="PROSITE" id="PS50172"/>
    </source>
</evidence>
<evidence type="ECO:0000256" key="12">
    <source>
        <dbReference type="ARBA" id="ARBA00034005"/>
    </source>
</evidence>
<feature type="binding site" evidence="14">
    <location>
        <position position="156"/>
    </location>
    <ligand>
        <name>NAD(+)</name>
        <dbReference type="ChEBI" id="CHEBI:57540"/>
    </ligand>
</feature>
<dbReference type="PANTHER" id="PTHR23389:SF9">
    <property type="entry name" value="DNA LIGASE"/>
    <property type="match status" value="1"/>
</dbReference>
<dbReference type="SMART" id="SM00532">
    <property type="entry name" value="LIGANc"/>
    <property type="match status" value="1"/>
</dbReference>